<evidence type="ECO:0000313" key="3">
    <source>
        <dbReference type="Proteomes" id="UP000091820"/>
    </source>
</evidence>
<name>A0A1A9WQE2_9MUSC</name>
<organism evidence="2 3">
    <name type="scientific">Glossina brevipalpis</name>
    <dbReference type="NCBI Taxonomy" id="37001"/>
    <lineage>
        <taxon>Eukaryota</taxon>
        <taxon>Metazoa</taxon>
        <taxon>Ecdysozoa</taxon>
        <taxon>Arthropoda</taxon>
        <taxon>Hexapoda</taxon>
        <taxon>Insecta</taxon>
        <taxon>Pterygota</taxon>
        <taxon>Neoptera</taxon>
        <taxon>Endopterygota</taxon>
        <taxon>Diptera</taxon>
        <taxon>Brachycera</taxon>
        <taxon>Muscomorpha</taxon>
        <taxon>Hippoboscoidea</taxon>
        <taxon>Glossinidae</taxon>
        <taxon>Glossina</taxon>
    </lineage>
</organism>
<reference evidence="3" key="1">
    <citation type="submission" date="2014-03" db="EMBL/GenBank/DDBJ databases">
        <authorList>
            <person name="Aksoy S."/>
            <person name="Warren W."/>
            <person name="Wilson R.K."/>
        </authorList>
    </citation>
    <scope>NUCLEOTIDE SEQUENCE [LARGE SCALE GENOMIC DNA]</scope>
    <source>
        <strain evidence="3">IAEA</strain>
    </source>
</reference>
<feature type="transmembrane region" description="Helical" evidence="1">
    <location>
        <begin position="91"/>
        <end position="120"/>
    </location>
</feature>
<dbReference type="Proteomes" id="UP000091820">
    <property type="component" value="Unassembled WGS sequence"/>
</dbReference>
<sequence length="124" mass="13262">MYMRIDIDADYVLIACRSSKRFVLKKNQYGLQTTACHNGVDIMLDIINKTFDVKGEVRDGHCICIGRRGATACNGGLTEFGWVAPLSVPSITLALVLLLAVTMAAAVAAAASLFVALPLVEFGV</sequence>
<keyword evidence="3" id="KW-1185">Reference proteome</keyword>
<keyword evidence="1" id="KW-1133">Transmembrane helix</keyword>
<proteinExistence type="predicted"/>
<dbReference type="AlphaFoldDB" id="A0A1A9WQE2"/>
<dbReference type="VEuPathDB" id="VectorBase:GBRI028125"/>
<keyword evidence="1" id="KW-0472">Membrane</keyword>
<protein>
    <submittedName>
        <fullName evidence="2">Uncharacterized protein</fullName>
    </submittedName>
</protein>
<accession>A0A1A9WQE2</accession>
<evidence type="ECO:0000313" key="2">
    <source>
        <dbReference type="EnsemblMetazoa" id="GBRI028125-PA"/>
    </source>
</evidence>
<dbReference type="EnsemblMetazoa" id="GBRI028125-RA">
    <property type="protein sequence ID" value="GBRI028125-PA"/>
    <property type="gene ID" value="GBRI028125"/>
</dbReference>
<reference evidence="2" key="2">
    <citation type="submission" date="2020-05" db="UniProtKB">
        <authorList>
            <consortium name="EnsemblMetazoa"/>
        </authorList>
    </citation>
    <scope>IDENTIFICATION</scope>
    <source>
        <strain evidence="2">IAEA</strain>
    </source>
</reference>
<evidence type="ECO:0000256" key="1">
    <source>
        <dbReference type="SAM" id="Phobius"/>
    </source>
</evidence>
<keyword evidence="1" id="KW-0812">Transmembrane</keyword>